<gene>
    <name evidence="2" type="ORF">ANE_LOCUS24902</name>
</gene>
<keyword evidence="1" id="KW-0472">Membrane</keyword>
<protein>
    <submittedName>
        <fullName evidence="2">Uncharacterized protein</fullName>
    </submittedName>
</protein>
<proteinExistence type="predicted"/>
<accession>A0A565CL47</accession>
<feature type="transmembrane region" description="Helical" evidence="1">
    <location>
        <begin position="63"/>
        <end position="86"/>
    </location>
</feature>
<reference evidence="2" key="1">
    <citation type="submission" date="2019-07" db="EMBL/GenBank/DDBJ databases">
        <authorList>
            <person name="Dittberner H."/>
        </authorList>
    </citation>
    <scope>NUCLEOTIDE SEQUENCE [LARGE SCALE GENOMIC DNA]</scope>
</reference>
<feature type="transmembrane region" description="Helical" evidence="1">
    <location>
        <begin position="173"/>
        <end position="190"/>
    </location>
</feature>
<comment type="caution">
    <text evidence="2">The sequence shown here is derived from an EMBL/GenBank/DDBJ whole genome shotgun (WGS) entry which is preliminary data.</text>
</comment>
<feature type="transmembrane region" description="Helical" evidence="1">
    <location>
        <begin position="31"/>
        <end position="51"/>
    </location>
</feature>
<keyword evidence="3" id="KW-1185">Reference proteome</keyword>
<dbReference type="EMBL" id="CABITT030000008">
    <property type="protein sequence ID" value="VVB14458.1"/>
    <property type="molecule type" value="Genomic_DNA"/>
</dbReference>
<feature type="transmembrane region" description="Helical" evidence="1">
    <location>
        <begin position="98"/>
        <end position="121"/>
    </location>
</feature>
<dbReference type="AlphaFoldDB" id="A0A565CL47"/>
<evidence type="ECO:0000256" key="1">
    <source>
        <dbReference type="SAM" id="Phobius"/>
    </source>
</evidence>
<keyword evidence="1" id="KW-1133">Transmembrane helix</keyword>
<sequence>MAEPGTGAQDIHPVTGWFVGLRNLGNEVLRLFHPVACTALSYFGASVITVSPKFRRQDQLLQLSLTFGLIAYVALTAVITFGTWTTRRVVNAAIPPHFLLNCVLKVISISLVLWLWSVTLLDGDYRMGLGIGRLVVQAQYLGRLQGYNIRLNTLIIGLICLAGLIVVHECHSILGSIISLIGFGAAILAFK</sequence>
<dbReference type="Proteomes" id="UP000489600">
    <property type="component" value="Unassembled WGS sequence"/>
</dbReference>
<dbReference type="OrthoDB" id="10345154at2759"/>
<keyword evidence="1" id="KW-0812">Transmembrane</keyword>
<evidence type="ECO:0000313" key="3">
    <source>
        <dbReference type="Proteomes" id="UP000489600"/>
    </source>
</evidence>
<name>A0A565CL47_9BRAS</name>
<evidence type="ECO:0000313" key="2">
    <source>
        <dbReference type="EMBL" id="VVB14458.1"/>
    </source>
</evidence>
<feature type="transmembrane region" description="Helical" evidence="1">
    <location>
        <begin position="149"/>
        <end position="167"/>
    </location>
</feature>
<organism evidence="2 3">
    <name type="scientific">Arabis nemorensis</name>
    <dbReference type="NCBI Taxonomy" id="586526"/>
    <lineage>
        <taxon>Eukaryota</taxon>
        <taxon>Viridiplantae</taxon>
        <taxon>Streptophyta</taxon>
        <taxon>Embryophyta</taxon>
        <taxon>Tracheophyta</taxon>
        <taxon>Spermatophyta</taxon>
        <taxon>Magnoliopsida</taxon>
        <taxon>eudicotyledons</taxon>
        <taxon>Gunneridae</taxon>
        <taxon>Pentapetalae</taxon>
        <taxon>rosids</taxon>
        <taxon>malvids</taxon>
        <taxon>Brassicales</taxon>
        <taxon>Brassicaceae</taxon>
        <taxon>Arabideae</taxon>
        <taxon>Arabis</taxon>
    </lineage>
</organism>